<dbReference type="EMBL" id="KV921289">
    <property type="protein sequence ID" value="ORE20741.1"/>
    <property type="molecule type" value="Genomic_DNA"/>
</dbReference>
<dbReference type="InterPro" id="IPR040202">
    <property type="entry name" value="Brl1/Brr6"/>
</dbReference>
<dbReference type="PANTHER" id="PTHR28136">
    <property type="entry name" value="NUCLEUS EXPORT PROTEIN BRR6"/>
    <property type="match status" value="1"/>
</dbReference>
<gene>
    <name evidence="2" type="ORF">BCV71DRAFT_279447</name>
</gene>
<sequence length="101" mass="11575">MFTNDHHVAVNIAGKAKVSIEVIAEIINSFTEPISYKTMHNCFFFSILTVASLIFYDNLDVYKKNHTRFKEQMTGQPEPMEESNVHNKNKKVHTACILLCV</sequence>
<dbReference type="Proteomes" id="UP000242381">
    <property type="component" value="Unassembled WGS sequence"/>
</dbReference>
<organism evidence="2 3">
    <name type="scientific">Rhizopus microsporus</name>
    <dbReference type="NCBI Taxonomy" id="58291"/>
    <lineage>
        <taxon>Eukaryota</taxon>
        <taxon>Fungi</taxon>
        <taxon>Fungi incertae sedis</taxon>
        <taxon>Mucoromycota</taxon>
        <taxon>Mucoromycotina</taxon>
        <taxon>Mucoromycetes</taxon>
        <taxon>Mucorales</taxon>
        <taxon>Mucorineae</taxon>
        <taxon>Rhizopodaceae</taxon>
        <taxon>Rhizopus</taxon>
    </lineage>
</organism>
<dbReference type="GO" id="GO:0006998">
    <property type="term" value="P:nuclear envelope organization"/>
    <property type="evidence" value="ECO:0007669"/>
    <property type="project" value="InterPro"/>
</dbReference>
<reference evidence="2 3" key="1">
    <citation type="journal article" date="2016" name="Proc. Natl. Acad. Sci. U.S.A.">
        <title>Lipid metabolic changes in an early divergent fungus govern the establishment of a mutualistic symbiosis with endobacteria.</title>
        <authorList>
            <person name="Lastovetsky O.A."/>
            <person name="Gaspar M.L."/>
            <person name="Mondo S.J."/>
            <person name="LaButti K.M."/>
            <person name="Sandor L."/>
            <person name="Grigoriev I.V."/>
            <person name="Henry S.A."/>
            <person name="Pawlowska T.E."/>
        </authorList>
    </citation>
    <scope>NUCLEOTIDE SEQUENCE [LARGE SCALE GENOMIC DNA]</scope>
    <source>
        <strain evidence="2 3">ATCC 11559</strain>
    </source>
</reference>
<dbReference type="Pfam" id="PF10104">
    <property type="entry name" value="Brr6_like_C_C"/>
    <property type="match status" value="1"/>
</dbReference>
<dbReference type="InterPro" id="IPR018767">
    <property type="entry name" value="Brl1/Brr6_dom"/>
</dbReference>
<evidence type="ECO:0000313" key="3">
    <source>
        <dbReference type="Proteomes" id="UP000242381"/>
    </source>
</evidence>
<dbReference type="AlphaFoldDB" id="A0A1X0S9D0"/>
<dbReference type="GO" id="GO:0031965">
    <property type="term" value="C:nuclear membrane"/>
    <property type="evidence" value="ECO:0007669"/>
    <property type="project" value="InterPro"/>
</dbReference>
<evidence type="ECO:0000313" key="2">
    <source>
        <dbReference type="EMBL" id="ORE20741.1"/>
    </source>
</evidence>
<protein>
    <recommendedName>
        <fullName evidence="1">Brl1/Brr6 domain-containing protein</fullName>
    </recommendedName>
</protein>
<evidence type="ECO:0000259" key="1">
    <source>
        <dbReference type="Pfam" id="PF10104"/>
    </source>
</evidence>
<dbReference type="GO" id="GO:0055088">
    <property type="term" value="P:lipid homeostasis"/>
    <property type="evidence" value="ECO:0007669"/>
    <property type="project" value="InterPro"/>
</dbReference>
<feature type="domain" description="Brl1/Brr6" evidence="1">
    <location>
        <begin position="13"/>
        <end position="52"/>
    </location>
</feature>
<proteinExistence type="predicted"/>
<name>A0A1X0S9D0_RHIZD</name>
<accession>A0A1X0S9D0</accession>
<dbReference type="PANTHER" id="PTHR28136:SF1">
    <property type="entry name" value="NUCLEUS EXPORT PROTEIN BRL1"/>
    <property type="match status" value="1"/>
</dbReference>